<dbReference type="AlphaFoldDB" id="A0A8T3BEM2"/>
<dbReference type="GO" id="GO:0009055">
    <property type="term" value="F:electron transfer activity"/>
    <property type="evidence" value="ECO:0007669"/>
    <property type="project" value="InterPro"/>
</dbReference>
<keyword evidence="6" id="KW-0325">Glycoprotein</keyword>
<keyword evidence="2" id="KW-0336">GPI-anchor</keyword>
<proteinExistence type="inferred from homology"/>
<evidence type="ECO:0000256" key="11">
    <source>
        <dbReference type="SAM" id="SignalP"/>
    </source>
</evidence>
<comment type="subcellular location">
    <subcellularLocation>
        <location evidence="9">Endomembrane system</location>
        <topology evidence="9">Lipid-anchor</topology>
    </subcellularLocation>
    <subcellularLocation>
        <location evidence="1">Membrane</location>
        <topology evidence="1">Lipid-anchor</topology>
        <topology evidence="1">GPI-anchor</topology>
    </subcellularLocation>
</comment>
<evidence type="ECO:0000256" key="7">
    <source>
        <dbReference type="ARBA" id="ARBA00023288"/>
    </source>
</evidence>
<feature type="signal peptide" evidence="11">
    <location>
        <begin position="1"/>
        <end position="27"/>
    </location>
</feature>
<evidence type="ECO:0000256" key="3">
    <source>
        <dbReference type="ARBA" id="ARBA00022729"/>
    </source>
</evidence>
<feature type="domain" description="Phytocyanin" evidence="12">
    <location>
        <begin position="28"/>
        <end position="130"/>
    </location>
</feature>
<dbReference type="Proteomes" id="UP000829196">
    <property type="component" value="Unassembled WGS sequence"/>
</dbReference>
<dbReference type="GO" id="GO:0012505">
    <property type="term" value="C:endomembrane system"/>
    <property type="evidence" value="ECO:0007669"/>
    <property type="project" value="UniProtKB-SubCell"/>
</dbReference>
<dbReference type="PANTHER" id="PTHR33021">
    <property type="entry name" value="BLUE COPPER PROTEIN"/>
    <property type="match status" value="1"/>
</dbReference>
<comment type="similarity">
    <text evidence="8">Belongs to the early nodulin-like (ENODL) family.</text>
</comment>
<dbReference type="CDD" id="cd11019">
    <property type="entry name" value="OsENODL1_like"/>
    <property type="match status" value="1"/>
</dbReference>
<sequence>MEVTLLVSFKLLLFFSLFSISSLLTLSTDFAVGGDGDWAIPSSKDPDFYNKWAAKNRFKVDDTINFKYNKDSVLVVTESEYDKCRSMHPIFFSNNGKTEFKFERAGLFYFISGVNGHCERGERMIIKVITGPNASPPDQRSNTDSSDSVINDRHSTSLSIFLLTVGNLALALGFN</sequence>
<dbReference type="OrthoDB" id="959565at2759"/>
<keyword evidence="4" id="KW-0472">Membrane</keyword>
<dbReference type="InterPro" id="IPR003245">
    <property type="entry name" value="Phytocyanin_dom"/>
</dbReference>
<feature type="chain" id="PRO_5035925348" description="Phytocyanin domain-containing protein" evidence="11">
    <location>
        <begin position="28"/>
        <end position="175"/>
    </location>
</feature>
<dbReference type="Gene3D" id="2.60.40.420">
    <property type="entry name" value="Cupredoxins - blue copper proteins"/>
    <property type="match status" value="1"/>
</dbReference>
<protein>
    <recommendedName>
        <fullName evidence="12">Phytocyanin domain-containing protein</fullName>
    </recommendedName>
</protein>
<comment type="caution">
    <text evidence="13">The sequence shown here is derived from an EMBL/GenBank/DDBJ whole genome shotgun (WGS) entry which is preliminary data.</text>
</comment>
<evidence type="ECO:0000256" key="2">
    <source>
        <dbReference type="ARBA" id="ARBA00022622"/>
    </source>
</evidence>
<keyword evidence="7" id="KW-0449">Lipoprotein</keyword>
<reference evidence="13" key="1">
    <citation type="journal article" date="2022" name="Front. Genet.">
        <title>Chromosome-Scale Assembly of the Dendrobium nobile Genome Provides Insights Into the Molecular Mechanism of the Biosynthesis of the Medicinal Active Ingredient of Dendrobium.</title>
        <authorList>
            <person name="Xu Q."/>
            <person name="Niu S.-C."/>
            <person name="Li K.-L."/>
            <person name="Zheng P.-J."/>
            <person name="Zhang X.-J."/>
            <person name="Jia Y."/>
            <person name="Liu Y."/>
            <person name="Niu Y.-X."/>
            <person name="Yu L.-H."/>
            <person name="Chen D.-F."/>
            <person name="Zhang G.-Q."/>
        </authorList>
    </citation>
    <scope>NUCLEOTIDE SEQUENCE</scope>
    <source>
        <tissue evidence="13">Leaf</tissue>
    </source>
</reference>
<dbReference type="PROSITE" id="PS51485">
    <property type="entry name" value="PHYTOCYANIN"/>
    <property type="match status" value="1"/>
</dbReference>
<dbReference type="Pfam" id="PF02298">
    <property type="entry name" value="Cu_bind_like"/>
    <property type="match status" value="1"/>
</dbReference>
<gene>
    <name evidence="13" type="ORF">KFK09_012106</name>
</gene>
<name>A0A8T3BEM2_DENNO</name>
<keyword evidence="5" id="KW-1015">Disulfide bond</keyword>
<dbReference type="SUPFAM" id="SSF49503">
    <property type="entry name" value="Cupredoxins"/>
    <property type="match status" value="1"/>
</dbReference>
<dbReference type="InterPro" id="IPR041846">
    <property type="entry name" value="ENL_dom"/>
</dbReference>
<dbReference type="SMR" id="A0A8T3BEM2"/>
<feature type="compositionally biased region" description="Polar residues" evidence="10">
    <location>
        <begin position="132"/>
        <end position="149"/>
    </location>
</feature>
<dbReference type="InterPro" id="IPR039391">
    <property type="entry name" value="Phytocyanin-like"/>
</dbReference>
<evidence type="ECO:0000256" key="4">
    <source>
        <dbReference type="ARBA" id="ARBA00023136"/>
    </source>
</evidence>
<keyword evidence="3 11" id="KW-0732">Signal</keyword>
<evidence type="ECO:0000313" key="14">
    <source>
        <dbReference type="Proteomes" id="UP000829196"/>
    </source>
</evidence>
<evidence type="ECO:0000313" key="13">
    <source>
        <dbReference type="EMBL" id="KAI0511476.1"/>
    </source>
</evidence>
<evidence type="ECO:0000256" key="9">
    <source>
        <dbReference type="ARBA" id="ARBA00037868"/>
    </source>
</evidence>
<evidence type="ECO:0000256" key="8">
    <source>
        <dbReference type="ARBA" id="ARBA00035011"/>
    </source>
</evidence>
<organism evidence="13 14">
    <name type="scientific">Dendrobium nobile</name>
    <name type="common">Orchid</name>
    <dbReference type="NCBI Taxonomy" id="94219"/>
    <lineage>
        <taxon>Eukaryota</taxon>
        <taxon>Viridiplantae</taxon>
        <taxon>Streptophyta</taxon>
        <taxon>Embryophyta</taxon>
        <taxon>Tracheophyta</taxon>
        <taxon>Spermatophyta</taxon>
        <taxon>Magnoliopsida</taxon>
        <taxon>Liliopsida</taxon>
        <taxon>Asparagales</taxon>
        <taxon>Orchidaceae</taxon>
        <taxon>Epidendroideae</taxon>
        <taxon>Malaxideae</taxon>
        <taxon>Dendrobiinae</taxon>
        <taxon>Dendrobium</taxon>
    </lineage>
</organism>
<dbReference type="FunFam" id="2.60.40.420:FF:000010">
    <property type="entry name" value="Early nodulin-like protein 1"/>
    <property type="match status" value="1"/>
</dbReference>
<dbReference type="InterPro" id="IPR008972">
    <property type="entry name" value="Cupredoxin"/>
</dbReference>
<dbReference type="GO" id="GO:0098552">
    <property type="term" value="C:side of membrane"/>
    <property type="evidence" value="ECO:0007669"/>
    <property type="project" value="UniProtKB-KW"/>
</dbReference>
<evidence type="ECO:0000256" key="6">
    <source>
        <dbReference type="ARBA" id="ARBA00023180"/>
    </source>
</evidence>
<dbReference type="PANTHER" id="PTHR33021:SF289">
    <property type="entry name" value="EARLY NODULIN-LIKE PROTEIN 5-RELATED"/>
    <property type="match status" value="1"/>
</dbReference>
<evidence type="ECO:0000259" key="12">
    <source>
        <dbReference type="PROSITE" id="PS51485"/>
    </source>
</evidence>
<feature type="region of interest" description="Disordered" evidence="10">
    <location>
        <begin position="130"/>
        <end position="149"/>
    </location>
</feature>
<evidence type="ECO:0000256" key="1">
    <source>
        <dbReference type="ARBA" id="ARBA00004589"/>
    </source>
</evidence>
<evidence type="ECO:0000256" key="10">
    <source>
        <dbReference type="SAM" id="MobiDB-lite"/>
    </source>
</evidence>
<dbReference type="GO" id="GO:0005886">
    <property type="term" value="C:plasma membrane"/>
    <property type="evidence" value="ECO:0007669"/>
    <property type="project" value="TreeGrafter"/>
</dbReference>
<evidence type="ECO:0000256" key="5">
    <source>
        <dbReference type="ARBA" id="ARBA00023157"/>
    </source>
</evidence>
<dbReference type="EMBL" id="JAGYWB010000009">
    <property type="protein sequence ID" value="KAI0511476.1"/>
    <property type="molecule type" value="Genomic_DNA"/>
</dbReference>
<keyword evidence="14" id="KW-1185">Reference proteome</keyword>
<accession>A0A8T3BEM2</accession>